<keyword evidence="1" id="KW-0732">Signal</keyword>
<reference evidence="3" key="1">
    <citation type="submission" date="2017-02" db="EMBL/GenBank/DDBJ databases">
        <authorList>
            <person name="Varghese N."/>
            <person name="Submissions S."/>
        </authorList>
    </citation>
    <scope>NUCLEOTIDE SEQUENCE [LARGE SCALE GENOMIC DNA]</scope>
    <source>
        <strain evidence="3">DSM 22224</strain>
    </source>
</reference>
<feature type="signal peptide" evidence="1">
    <location>
        <begin position="1"/>
        <end position="23"/>
    </location>
</feature>
<gene>
    <name evidence="2" type="ORF">SAMN04488128_101311</name>
</gene>
<evidence type="ECO:0000313" key="2">
    <source>
        <dbReference type="EMBL" id="SJZ46043.1"/>
    </source>
</evidence>
<dbReference type="AlphaFoldDB" id="A0A1T4KUJ2"/>
<accession>A0A1T4KUJ2</accession>
<dbReference type="OrthoDB" id="636957at2"/>
<name>A0A1T4KUJ2_9BACT</name>
<evidence type="ECO:0008006" key="4">
    <source>
        <dbReference type="Google" id="ProtNLM"/>
    </source>
</evidence>
<keyword evidence="3" id="KW-1185">Reference proteome</keyword>
<proteinExistence type="predicted"/>
<feature type="chain" id="PRO_5012933522" description="YD repeat-containing protein" evidence="1">
    <location>
        <begin position="24"/>
        <end position="282"/>
    </location>
</feature>
<sequence>MKQRPSALLYCAFVALLVLPACLKHGPITGPPGQYLFRISQINDRSAYPDSFKVYYNRKGYPTKLLPSVVSTGKPMWLFRYDDHQRLIARIGAYDTGIPSFEMAYRYVHDPKGNIIRDSVYVFGRYDTTVNPVRIDAKAIRTTAYSYDNRDRIIRTVTTNLTPEFPHYRTTTNYYYNNDGNAWKIENIYLDVSLPDSLCVPHCPRPDTSVTYPVYGNKPDYHNLHPVWQFIDRNYNKNNAYKIISSDPYGLPREIAPAPPLEYMEVLGIFMPRAGLQYEYRP</sequence>
<dbReference type="EMBL" id="FUWZ01000001">
    <property type="protein sequence ID" value="SJZ46043.1"/>
    <property type="molecule type" value="Genomic_DNA"/>
</dbReference>
<dbReference type="Proteomes" id="UP000190367">
    <property type="component" value="Unassembled WGS sequence"/>
</dbReference>
<dbReference type="RefSeq" id="WP_078667018.1">
    <property type="nucleotide sequence ID" value="NZ_FUWZ01000001.1"/>
</dbReference>
<protein>
    <recommendedName>
        <fullName evidence="4">YD repeat-containing protein</fullName>
    </recommendedName>
</protein>
<evidence type="ECO:0000313" key="3">
    <source>
        <dbReference type="Proteomes" id="UP000190367"/>
    </source>
</evidence>
<dbReference type="Gene3D" id="2.180.10.10">
    <property type="entry name" value="RHS repeat-associated core"/>
    <property type="match status" value="1"/>
</dbReference>
<organism evidence="2 3">
    <name type="scientific">Chitinophaga eiseniae</name>
    <dbReference type="NCBI Taxonomy" id="634771"/>
    <lineage>
        <taxon>Bacteria</taxon>
        <taxon>Pseudomonadati</taxon>
        <taxon>Bacteroidota</taxon>
        <taxon>Chitinophagia</taxon>
        <taxon>Chitinophagales</taxon>
        <taxon>Chitinophagaceae</taxon>
        <taxon>Chitinophaga</taxon>
    </lineage>
</organism>
<evidence type="ECO:0000256" key="1">
    <source>
        <dbReference type="SAM" id="SignalP"/>
    </source>
</evidence>